<sequence>MQSPCHAPLDDFLRHAADVPLDFSTATDCRYSSVGFLLLGAIVEKATGLPLPEILRREFFGPLRMQDTWLGVPENRADELLPTVLPSILPAWQAEPDTGEDAVESGNDWGWNSRYWRTLGAPWGGMISSAGDLGRYAAMMLSGGFSDAGERILPNAVVQAAMANQTGELAAQADFVGAARAWGLGWRQNWPGHSASFGDFLSPTAFGHWGATGTTMWMDPASQQFAAILTTTPYEESCSAIQRVSNIVTVL</sequence>
<dbReference type="OrthoDB" id="284523at2"/>
<evidence type="ECO:0000313" key="2">
    <source>
        <dbReference type="EMBL" id="APZ93943.1"/>
    </source>
</evidence>
<proteinExistence type="predicted"/>
<accession>A0A1P8WIS9</accession>
<dbReference type="RefSeq" id="WP_077025323.1">
    <property type="nucleotide sequence ID" value="NZ_CP017641.1"/>
</dbReference>
<organism evidence="2 3">
    <name type="scientific">Fuerstiella marisgermanici</name>
    <dbReference type="NCBI Taxonomy" id="1891926"/>
    <lineage>
        <taxon>Bacteria</taxon>
        <taxon>Pseudomonadati</taxon>
        <taxon>Planctomycetota</taxon>
        <taxon>Planctomycetia</taxon>
        <taxon>Planctomycetales</taxon>
        <taxon>Planctomycetaceae</taxon>
        <taxon>Fuerstiella</taxon>
    </lineage>
</organism>
<dbReference type="InterPro" id="IPR012338">
    <property type="entry name" value="Beta-lactam/transpept-like"/>
</dbReference>
<dbReference type="SUPFAM" id="SSF56601">
    <property type="entry name" value="beta-lactamase/transpeptidase-like"/>
    <property type="match status" value="1"/>
</dbReference>
<name>A0A1P8WIS9_9PLAN</name>
<dbReference type="InterPro" id="IPR001466">
    <property type="entry name" value="Beta-lactam-related"/>
</dbReference>
<dbReference type="EMBL" id="CP017641">
    <property type="protein sequence ID" value="APZ93943.1"/>
    <property type="molecule type" value="Genomic_DNA"/>
</dbReference>
<dbReference type="KEGG" id="fmr:Fuma_03561"/>
<feature type="domain" description="Beta-lactamase-related" evidence="1">
    <location>
        <begin position="10"/>
        <end position="236"/>
    </location>
</feature>
<gene>
    <name evidence="2" type="ORF">Fuma_03561</name>
</gene>
<reference evidence="2 3" key="1">
    <citation type="journal article" date="2016" name="Front. Microbiol.">
        <title>Fuerstia marisgermanicae gen. nov., sp. nov., an Unusual Member of the Phylum Planctomycetes from the German Wadden Sea.</title>
        <authorList>
            <person name="Kohn T."/>
            <person name="Heuer A."/>
            <person name="Jogler M."/>
            <person name="Vollmers J."/>
            <person name="Boedeker C."/>
            <person name="Bunk B."/>
            <person name="Rast P."/>
            <person name="Borchert D."/>
            <person name="Glockner I."/>
            <person name="Freese H.M."/>
            <person name="Klenk H.P."/>
            <person name="Overmann J."/>
            <person name="Kaster A.K."/>
            <person name="Rohde M."/>
            <person name="Wiegand S."/>
            <person name="Jogler C."/>
        </authorList>
    </citation>
    <scope>NUCLEOTIDE SEQUENCE [LARGE SCALE GENOMIC DNA]</scope>
    <source>
        <strain evidence="2 3">NH11</strain>
    </source>
</reference>
<dbReference type="Gene3D" id="3.40.710.10">
    <property type="entry name" value="DD-peptidase/beta-lactamase superfamily"/>
    <property type="match status" value="1"/>
</dbReference>
<evidence type="ECO:0000259" key="1">
    <source>
        <dbReference type="Pfam" id="PF00144"/>
    </source>
</evidence>
<keyword evidence="3" id="KW-1185">Reference proteome</keyword>
<dbReference type="AlphaFoldDB" id="A0A1P8WIS9"/>
<dbReference type="Pfam" id="PF00144">
    <property type="entry name" value="Beta-lactamase"/>
    <property type="match status" value="1"/>
</dbReference>
<dbReference type="PANTHER" id="PTHR43283">
    <property type="entry name" value="BETA-LACTAMASE-RELATED"/>
    <property type="match status" value="1"/>
</dbReference>
<dbReference type="InterPro" id="IPR050789">
    <property type="entry name" value="Diverse_Enzym_Activities"/>
</dbReference>
<dbReference type="Proteomes" id="UP000187735">
    <property type="component" value="Chromosome"/>
</dbReference>
<dbReference type="STRING" id="1891926.Fuma_03561"/>
<evidence type="ECO:0000313" key="3">
    <source>
        <dbReference type="Proteomes" id="UP000187735"/>
    </source>
</evidence>
<protein>
    <submittedName>
        <fullName evidence="2">Putative periplasmic esterase</fullName>
    </submittedName>
</protein>